<dbReference type="PROSITE" id="PS00600">
    <property type="entry name" value="AA_TRANSFER_CLASS_3"/>
    <property type="match status" value="1"/>
</dbReference>
<keyword evidence="5" id="KW-1185">Reference proteome</keyword>
<evidence type="ECO:0000313" key="4">
    <source>
        <dbReference type="EMBL" id="MFC5589686.1"/>
    </source>
</evidence>
<dbReference type="SUPFAM" id="SSF53383">
    <property type="entry name" value="PLP-dependent transferases"/>
    <property type="match status" value="1"/>
</dbReference>
<evidence type="ECO:0000256" key="3">
    <source>
        <dbReference type="RuleBase" id="RU003560"/>
    </source>
</evidence>
<keyword evidence="2 3" id="KW-0663">Pyridoxal phosphate</keyword>
<dbReference type="CDD" id="cd00610">
    <property type="entry name" value="OAT_like"/>
    <property type="match status" value="1"/>
</dbReference>
<dbReference type="InterPro" id="IPR015421">
    <property type="entry name" value="PyrdxlP-dep_Trfase_major"/>
</dbReference>
<dbReference type="Gene3D" id="3.90.1150.10">
    <property type="entry name" value="Aspartate Aminotransferase, domain 1"/>
    <property type="match status" value="1"/>
</dbReference>
<dbReference type="EMBL" id="JBHSNO010000006">
    <property type="protein sequence ID" value="MFC5589686.1"/>
    <property type="molecule type" value="Genomic_DNA"/>
</dbReference>
<comment type="caution">
    <text evidence="4">The sequence shown here is derived from an EMBL/GenBank/DDBJ whole genome shotgun (WGS) entry which is preliminary data.</text>
</comment>
<dbReference type="Pfam" id="PF00202">
    <property type="entry name" value="Aminotran_3"/>
    <property type="match status" value="1"/>
</dbReference>
<protein>
    <submittedName>
        <fullName evidence="4">Aspartate aminotransferase family protein</fullName>
    </submittedName>
</protein>
<gene>
    <name evidence="4" type="ORF">ACFPRA_12340</name>
</gene>
<dbReference type="Gene3D" id="3.40.640.10">
    <property type="entry name" value="Type I PLP-dependent aspartate aminotransferase-like (Major domain)"/>
    <property type="match status" value="1"/>
</dbReference>
<keyword evidence="4" id="KW-0032">Aminotransferase</keyword>
<name>A0ABW0TLM2_9BACL</name>
<evidence type="ECO:0000256" key="1">
    <source>
        <dbReference type="ARBA" id="ARBA00008954"/>
    </source>
</evidence>
<evidence type="ECO:0000256" key="2">
    <source>
        <dbReference type="ARBA" id="ARBA00022898"/>
    </source>
</evidence>
<proteinExistence type="inferred from homology"/>
<reference evidence="5" key="1">
    <citation type="journal article" date="2019" name="Int. J. Syst. Evol. Microbiol.">
        <title>The Global Catalogue of Microorganisms (GCM) 10K type strain sequencing project: providing services to taxonomists for standard genome sequencing and annotation.</title>
        <authorList>
            <consortium name="The Broad Institute Genomics Platform"/>
            <consortium name="The Broad Institute Genome Sequencing Center for Infectious Disease"/>
            <person name="Wu L."/>
            <person name="Ma J."/>
        </authorList>
    </citation>
    <scope>NUCLEOTIDE SEQUENCE [LARGE SCALE GENOMIC DNA]</scope>
    <source>
        <strain evidence="5">CGMCC 4.1434</strain>
    </source>
</reference>
<dbReference type="RefSeq" id="WP_381434940.1">
    <property type="nucleotide sequence ID" value="NZ_JBHSNO010000006.1"/>
</dbReference>
<dbReference type="InterPro" id="IPR015422">
    <property type="entry name" value="PyrdxlP-dep_Trfase_small"/>
</dbReference>
<dbReference type="InterPro" id="IPR049704">
    <property type="entry name" value="Aminotrans_3_PPA_site"/>
</dbReference>
<accession>A0ABW0TLM2</accession>
<dbReference type="InterPro" id="IPR015424">
    <property type="entry name" value="PyrdxlP-dep_Trfase"/>
</dbReference>
<comment type="similarity">
    <text evidence="1 3">Belongs to the class-III pyridoxal-phosphate-dependent aminotransferase family.</text>
</comment>
<dbReference type="PANTHER" id="PTHR43094:SF1">
    <property type="entry name" value="AMINOTRANSFERASE CLASS-III"/>
    <property type="match status" value="1"/>
</dbReference>
<dbReference type="GO" id="GO:0008483">
    <property type="term" value="F:transaminase activity"/>
    <property type="evidence" value="ECO:0007669"/>
    <property type="project" value="UniProtKB-KW"/>
</dbReference>
<evidence type="ECO:0000313" key="5">
    <source>
        <dbReference type="Proteomes" id="UP001596109"/>
    </source>
</evidence>
<dbReference type="PIRSF" id="PIRSF000521">
    <property type="entry name" value="Transaminase_4ab_Lys_Orn"/>
    <property type="match status" value="1"/>
</dbReference>
<dbReference type="InterPro" id="IPR005814">
    <property type="entry name" value="Aminotrans_3"/>
</dbReference>
<dbReference type="Proteomes" id="UP001596109">
    <property type="component" value="Unassembled WGS sequence"/>
</dbReference>
<sequence length="461" mass="50604">MSLVTNEVNVVQLRELDKKHVFHPVTSLKQHQENGPTLIIKEGKGIHVTDVNGKQYIDGLSSLWNVNVGHGREELAEVAKEQMTQLAYSSSFQGMSHEPAIRLAEKIASLTPGDLNVSFFTSGGSESNDSAFKIARHYWKLKGKPERNKIVAMKRGYHGITIGATSATGIEQFQNMATAQAPGFVHATTRFNTNCELGDRTDPDFAGSFRGVIEKEGPETVAAVILEPVQGAGGLFIPQDGYLQALRKLCDEYGILMITDEVITGFGRTGKMFGVDNWDVVPDLMSVAKGITSGYSQLGAVIIRESLRDELAELSGDGMFFHGFTYSGHPVACSVALKNLEIIEREDLVANAKNMETVLKKGFAYLEEKHPIFTKSRALGLMAAFELYKDRNNEIPFNPSLAVAPRFVQECTKRGLIIRPVIFEGSNTIVMAPPLTITEEQVEQMIAIFDESLTEIATSIS</sequence>
<dbReference type="PANTHER" id="PTHR43094">
    <property type="entry name" value="AMINOTRANSFERASE"/>
    <property type="match status" value="1"/>
</dbReference>
<keyword evidence="4" id="KW-0808">Transferase</keyword>
<organism evidence="4 5">
    <name type="scientific">Sporosarcina soli</name>
    <dbReference type="NCBI Taxonomy" id="334736"/>
    <lineage>
        <taxon>Bacteria</taxon>
        <taxon>Bacillati</taxon>
        <taxon>Bacillota</taxon>
        <taxon>Bacilli</taxon>
        <taxon>Bacillales</taxon>
        <taxon>Caryophanaceae</taxon>
        <taxon>Sporosarcina</taxon>
    </lineage>
</organism>